<comment type="caution">
    <text evidence="1">The sequence shown here is derived from an EMBL/GenBank/DDBJ whole genome shotgun (WGS) entry which is preliminary data.</text>
</comment>
<proteinExistence type="predicted"/>
<evidence type="ECO:0000313" key="2">
    <source>
        <dbReference type="Proteomes" id="UP001367508"/>
    </source>
</evidence>
<reference evidence="1 2" key="1">
    <citation type="submission" date="2024-01" db="EMBL/GenBank/DDBJ databases">
        <title>The genomes of 5 underutilized Papilionoideae crops provide insights into root nodulation and disease resistanc.</title>
        <authorList>
            <person name="Jiang F."/>
        </authorList>
    </citation>
    <scope>NUCLEOTIDE SEQUENCE [LARGE SCALE GENOMIC DNA]</scope>
    <source>
        <strain evidence="1">LVBAO_FW01</strain>
        <tissue evidence="1">Leaves</tissue>
    </source>
</reference>
<accession>A0AAN9KX02</accession>
<protein>
    <submittedName>
        <fullName evidence="1">Uncharacterized protein</fullName>
    </submittedName>
</protein>
<name>A0AAN9KX02_CANGL</name>
<evidence type="ECO:0000313" key="1">
    <source>
        <dbReference type="EMBL" id="KAK7323514.1"/>
    </source>
</evidence>
<gene>
    <name evidence="1" type="ORF">VNO77_26991</name>
</gene>
<dbReference type="Proteomes" id="UP001367508">
    <property type="component" value="Unassembled WGS sequence"/>
</dbReference>
<keyword evidence="2" id="KW-1185">Reference proteome</keyword>
<dbReference type="AlphaFoldDB" id="A0AAN9KX02"/>
<sequence>MLWISFQKRCKVLGFFIAPDRSLCSSGYTTHANDDWLGEDLYSGGSQSERVPASNSPHLEEVGALSIQELTREQRCITDSKSARYESDYLFDWSIQKYQQLQQEKMKNQSTLTVVVPTSLKPVHVDDSTQIVVVAVMTVNNGSSNLTYTPRVSTENVSIVVNALVTAGQGCVLSVRWLLSKPLDHGKLNHKLMLL</sequence>
<organism evidence="1 2">
    <name type="scientific">Canavalia gladiata</name>
    <name type="common">Sword bean</name>
    <name type="synonym">Dolichos gladiatus</name>
    <dbReference type="NCBI Taxonomy" id="3824"/>
    <lineage>
        <taxon>Eukaryota</taxon>
        <taxon>Viridiplantae</taxon>
        <taxon>Streptophyta</taxon>
        <taxon>Embryophyta</taxon>
        <taxon>Tracheophyta</taxon>
        <taxon>Spermatophyta</taxon>
        <taxon>Magnoliopsida</taxon>
        <taxon>eudicotyledons</taxon>
        <taxon>Gunneridae</taxon>
        <taxon>Pentapetalae</taxon>
        <taxon>rosids</taxon>
        <taxon>fabids</taxon>
        <taxon>Fabales</taxon>
        <taxon>Fabaceae</taxon>
        <taxon>Papilionoideae</taxon>
        <taxon>50 kb inversion clade</taxon>
        <taxon>NPAAA clade</taxon>
        <taxon>indigoferoid/millettioid clade</taxon>
        <taxon>Phaseoleae</taxon>
        <taxon>Canavalia</taxon>
    </lineage>
</organism>
<dbReference type="EMBL" id="JAYMYQ010000006">
    <property type="protein sequence ID" value="KAK7323514.1"/>
    <property type="molecule type" value="Genomic_DNA"/>
</dbReference>